<evidence type="ECO:0008006" key="3">
    <source>
        <dbReference type="Google" id="ProtNLM"/>
    </source>
</evidence>
<comment type="caution">
    <text evidence="1">The sequence shown here is derived from an EMBL/GenBank/DDBJ whole genome shotgun (WGS) entry which is preliminary data.</text>
</comment>
<dbReference type="OrthoDB" id="7059770at2"/>
<name>A0A2K2HAX5_9BACT</name>
<dbReference type="Proteomes" id="UP000236340">
    <property type="component" value="Unassembled WGS sequence"/>
</dbReference>
<organism evidence="1 2">
    <name type="scientific">Geothermobacter hydrogeniphilus</name>
    <dbReference type="NCBI Taxonomy" id="1969733"/>
    <lineage>
        <taxon>Bacteria</taxon>
        <taxon>Pseudomonadati</taxon>
        <taxon>Thermodesulfobacteriota</taxon>
        <taxon>Desulfuromonadia</taxon>
        <taxon>Desulfuromonadales</taxon>
        <taxon>Geothermobacteraceae</taxon>
        <taxon>Geothermobacter</taxon>
    </lineage>
</organism>
<evidence type="ECO:0000313" key="2">
    <source>
        <dbReference type="Proteomes" id="UP000236340"/>
    </source>
</evidence>
<protein>
    <recommendedName>
        <fullName evidence="3">Proline reductase</fullName>
    </recommendedName>
</protein>
<dbReference type="EMBL" id="PPFX01000012">
    <property type="protein sequence ID" value="PNU20464.1"/>
    <property type="molecule type" value="Genomic_DNA"/>
</dbReference>
<dbReference type="AlphaFoldDB" id="A0A2K2HAX5"/>
<proteinExistence type="predicted"/>
<reference evidence="1 2" key="1">
    <citation type="journal article" date="2018" name="Genome Announc.">
        <title>Genome Sequence of Geothermobacter sp. HR-1 Iron Reducer from the Loihi Seamount.</title>
        <authorList>
            <person name="Smith H."/>
            <person name="Abuyen K."/>
            <person name="Tremblay J."/>
            <person name="Savalia P."/>
            <person name="Perez-Rodriguez I."/>
            <person name="Emerson D."/>
            <person name="Tully B."/>
            <person name="Amend J."/>
        </authorList>
    </citation>
    <scope>NUCLEOTIDE SEQUENCE [LARGE SCALE GENOMIC DNA]</scope>
    <source>
        <strain evidence="1 2">HR-1</strain>
    </source>
</reference>
<accession>A0A2K2HAX5</accession>
<sequence length="102" mass="11614">MGLIQREIERAGIPTIGISIVRDYTAKVRPPRSVFLKWPFGHPLGEPGNISQQRAVLFETFRAFFAIDTPGTIVDLPFRWRRENYVDVKSPDTEELTPKTAS</sequence>
<dbReference type="RefSeq" id="WP_103115051.1">
    <property type="nucleotide sequence ID" value="NZ_PPFX01000012.1"/>
</dbReference>
<gene>
    <name evidence="1" type="ORF">C2E25_07015</name>
</gene>
<evidence type="ECO:0000313" key="1">
    <source>
        <dbReference type="EMBL" id="PNU20464.1"/>
    </source>
</evidence>